<dbReference type="PROSITE" id="PS50287">
    <property type="entry name" value="SRCR_2"/>
    <property type="match status" value="2"/>
</dbReference>
<feature type="domain" description="SRCR" evidence="11">
    <location>
        <begin position="463"/>
        <end position="563"/>
    </location>
</feature>
<dbReference type="InterPro" id="IPR042235">
    <property type="entry name" value="ZP-C_dom"/>
</dbReference>
<organism evidence="13 14">
    <name type="scientific">Hippocampus comes</name>
    <name type="common">Tiger tail seahorse</name>
    <dbReference type="NCBI Taxonomy" id="109280"/>
    <lineage>
        <taxon>Eukaryota</taxon>
        <taxon>Metazoa</taxon>
        <taxon>Chordata</taxon>
        <taxon>Craniata</taxon>
        <taxon>Vertebrata</taxon>
        <taxon>Euteleostomi</taxon>
        <taxon>Actinopterygii</taxon>
        <taxon>Neopterygii</taxon>
        <taxon>Teleostei</taxon>
        <taxon>Neoteleostei</taxon>
        <taxon>Acanthomorphata</taxon>
        <taxon>Syngnathiaria</taxon>
        <taxon>Syngnathiformes</taxon>
        <taxon>Syngnathoidei</taxon>
        <taxon>Syngnathidae</taxon>
        <taxon>Hippocampus</taxon>
    </lineage>
</organism>
<feature type="compositionally biased region" description="Low complexity" evidence="9">
    <location>
        <begin position="325"/>
        <end position="344"/>
    </location>
</feature>
<evidence type="ECO:0000256" key="10">
    <source>
        <dbReference type="SAM" id="SignalP"/>
    </source>
</evidence>
<dbReference type="InterPro" id="IPR036772">
    <property type="entry name" value="SRCR-like_dom_sf"/>
</dbReference>
<evidence type="ECO:0000256" key="2">
    <source>
        <dbReference type="ARBA" id="ARBA00022525"/>
    </source>
</evidence>
<evidence type="ECO:0000256" key="9">
    <source>
        <dbReference type="SAM" id="MobiDB-lite"/>
    </source>
</evidence>
<dbReference type="Pfam" id="PF23344">
    <property type="entry name" value="ZP-N"/>
    <property type="match status" value="1"/>
</dbReference>
<keyword evidence="4 10" id="KW-0732">Signal</keyword>
<feature type="region of interest" description="Disordered" evidence="9">
    <location>
        <begin position="318"/>
        <end position="357"/>
    </location>
</feature>
<dbReference type="PANTHER" id="PTHR19331">
    <property type="entry name" value="SCAVENGER RECEPTOR DOMAIN-CONTAINING"/>
    <property type="match status" value="1"/>
</dbReference>
<feature type="domain" description="ZP" evidence="12">
    <location>
        <begin position="575"/>
        <end position="827"/>
    </location>
</feature>
<dbReference type="InterPro" id="IPR018097">
    <property type="entry name" value="EGF_Ca-bd_CS"/>
</dbReference>
<evidence type="ECO:0008006" key="15">
    <source>
        <dbReference type="Google" id="ProtNLM"/>
    </source>
</evidence>
<evidence type="ECO:0000256" key="7">
    <source>
        <dbReference type="ARBA" id="ARBA00023180"/>
    </source>
</evidence>
<dbReference type="Ensembl" id="ENSHCOT00000018776.1">
    <property type="protein sequence ID" value="ENSHCOP00000011898.1"/>
    <property type="gene ID" value="ENSHCOG00000014812.1"/>
</dbReference>
<dbReference type="FunFam" id="3.10.250.10:FF:000003">
    <property type="entry name" value="Deleted in malignant brain tumors 1"/>
    <property type="match status" value="1"/>
</dbReference>
<accession>A0A3Q2Y4J4</accession>
<dbReference type="InterPro" id="IPR001190">
    <property type="entry name" value="SRCR"/>
</dbReference>
<name>A0A3Q2Y4J4_HIPCM</name>
<sequence length="855" mass="92819">MASMGMPRRVLLFLILQLITRGSGSVVSICELCHEEAMCQESDERGDSFTGLSCVCNDGFVGDGLTCYNTLDCADGSCCSQGYEWAPGSGCVDMDECLLAESPCTAPLICQNTPGTYECLEPAALSRSGPSSQSVRFPCGNIVCPTGMDCIGNNGTRCADPCEGYTVLDDDWRSTQHGMTSPAKCDKNVEFHGWYRLFLGQDSAHIPEGCVHGFKCGTHITMSLRQPHPTQSDVIVSRAVCNTWSEDCCRFDSNRIHVKLCSAAASSYYVYKLVKPPVCHWAYCAAVNETSYFTTPEPDGSGMEPTTIAFETTTGVMGRTTEGHSTGNSTRRTTTRTTRTTSPFPTTPAGPVDDGEVRLANGGNSSCSGRVEIFQRGQWGTVCDDIWDLKHAQVVCRQLGCGRALAALHRAHFGEGRGPIWLDNVRCTGSEAKLGECNHLGIGSHNCGHHEDAGVVCEAASPVRLVNSDNRCSGRVEVYHNGQWGTVCDDLWDLTDANVVCRQLDCGRARSAPPNAAFGQGRGPIWLDDVRCFGNETSITSCRHLGFGRHNCGHHEDAGVVCEDDQPSLRPSHLICGPDKIQVGLNSVSITSAGYNPLSGNLAVHNCSWVRVQSGIVWYEADTKAHACGNTLTTNRTHAIYSNSLFIYPLNNASFSLPLKLPFSCAYPLDTDSRLSVAVRPYLDLQGALVGSGDKARASMVLFRNSNYTEPYAAGAVFLPVGSPLYVGVSVDKRDPSLALVLEDCFASHSPNPATPQRYTLIQNKCPADRQQVSVVESGSSLRARFAALFFLLQGEYRDVYLHCSLSLCDRRRHSCIPPCTRRVRRSVSDSAPLMPLTIGPITWEKSSEQHPVKE</sequence>
<feature type="domain" description="SRCR" evidence="11">
    <location>
        <begin position="357"/>
        <end position="458"/>
    </location>
</feature>
<evidence type="ECO:0000313" key="14">
    <source>
        <dbReference type="Proteomes" id="UP000264820"/>
    </source>
</evidence>
<keyword evidence="2" id="KW-0964">Secreted</keyword>
<dbReference type="PROSITE" id="PS00420">
    <property type="entry name" value="SRCR_1"/>
    <property type="match status" value="1"/>
</dbReference>
<evidence type="ECO:0000256" key="5">
    <source>
        <dbReference type="ARBA" id="ARBA00022737"/>
    </source>
</evidence>
<dbReference type="PANTHER" id="PTHR19331:SF22">
    <property type="entry name" value="DELETED IN MALIGNANT BRAIN TUMORS 1 PROTEIN"/>
    <property type="match status" value="1"/>
</dbReference>
<evidence type="ECO:0000256" key="1">
    <source>
        <dbReference type="ARBA" id="ARBA00004613"/>
    </source>
</evidence>
<keyword evidence="3" id="KW-0245">EGF-like domain</keyword>
<evidence type="ECO:0000256" key="3">
    <source>
        <dbReference type="ARBA" id="ARBA00022536"/>
    </source>
</evidence>
<dbReference type="OMA" id="YLGLFQC"/>
<feature type="signal peptide" evidence="10">
    <location>
        <begin position="1"/>
        <end position="24"/>
    </location>
</feature>
<dbReference type="FunFam" id="3.10.250.10:FF:000006">
    <property type="entry name" value="neurotrypsin isoform X2"/>
    <property type="match status" value="1"/>
</dbReference>
<dbReference type="Gene3D" id="2.10.25.10">
    <property type="entry name" value="Laminin"/>
    <property type="match status" value="2"/>
</dbReference>
<evidence type="ECO:0000313" key="13">
    <source>
        <dbReference type="Ensembl" id="ENSHCOP00000011898.1"/>
    </source>
</evidence>
<comment type="subcellular location">
    <subcellularLocation>
        <location evidence="1">Secreted</location>
    </subcellularLocation>
</comment>
<dbReference type="Pfam" id="PF23283">
    <property type="entry name" value="D8C_UMOD"/>
    <property type="match status" value="1"/>
</dbReference>
<keyword evidence="5" id="KW-0677">Repeat</keyword>
<reference evidence="13" key="1">
    <citation type="submission" date="2025-08" db="UniProtKB">
        <authorList>
            <consortium name="Ensembl"/>
        </authorList>
    </citation>
    <scope>IDENTIFICATION</scope>
</reference>
<dbReference type="InterPro" id="IPR055355">
    <property type="entry name" value="ZP-C"/>
</dbReference>
<keyword evidence="14" id="KW-1185">Reference proteome</keyword>
<dbReference type="InterPro" id="IPR055356">
    <property type="entry name" value="ZP-N"/>
</dbReference>
<proteinExistence type="predicted"/>
<evidence type="ECO:0000256" key="8">
    <source>
        <dbReference type="PROSITE-ProRule" id="PRU00196"/>
    </source>
</evidence>
<feature type="disulfide bond" evidence="8">
    <location>
        <begin position="427"/>
        <end position="437"/>
    </location>
</feature>
<dbReference type="SMART" id="SM00241">
    <property type="entry name" value="ZP"/>
    <property type="match status" value="1"/>
</dbReference>
<dbReference type="PROSITE" id="PS01187">
    <property type="entry name" value="EGF_CA"/>
    <property type="match status" value="1"/>
</dbReference>
<feature type="disulfide bond" evidence="8">
    <location>
        <begin position="501"/>
        <end position="562"/>
    </location>
</feature>
<keyword evidence="6 8" id="KW-1015">Disulfide bond</keyword>
<feature type="chain" id="PRO_5018542634" description="ZP domain-containing protein" evidence="10">
    <location>
        <begin position="25"/>
        <end position="855"/>
    </location>
</feature>
<dbReference type="SMART" id="SM00202">
    <property type="entry name" value="SR"/>
    <property type="match status" value="2"/>
</dbReference>
<dbReference type="STRING" id="109280.ENSHCOP00000011898"/>
<dbReference type="GO" id="GO:0016020">
    <property type="term" value="C:membrane"/>
    <property type="evidence" value="ECO:0007669"/>
    <property type="project" value="InterPro"/>
</dbReference>
<dbReference type="GO" id="GO:0005509">
    <property type="term" value="F:calcium ion binding"/>
    <property type="evidence" value="ECO:0007669"/>
    <property type="project" value="InterPro"/>
</dbReference>
<evidence type="ECO:0000259" key="11">
    <source>
        <dbReference type="PROSITE" id="PS50287"/>
    </source>
</evidence>
<dbReference type="AlphaFoldDB" id="A0A3Q2Y4J4"/>
<dbReference type="GO" id="GO:0032502">
    <property type="term" value="P:developmental process"/>
    <property type="evidence" value="ECO:0007669"/>
    <property type="project" value="UniProtKB-ARBA"/>
</dbReference>
<feature type="disulfide bond" evidence="8">
    <location>
        <begin position="396"/>
        <end position="457"/>
    </location>
</feature>
<dbReference type="Gene3D" id="3.10.250.10">
    <property type="entry name" value="SRCR-like domain"/>
    <property type="match status" value="2"/>
</dbReference>
<evidence type="ECO:0000256" key="6">
    <source>
        <dbReference type="ARBA" id="ARBA00023157"/>
    </source>
</evidence>
<dbReference type="Pfam" id="PF00530">
    <property type="entry name" value="SRCR"/>
    <property type="match status" value="2"/>
</dbReference>
<evidence type="ECO:0000259" key="12">
    <source>
        <dbReference type="PROSITE" id="PS51034"/>
    </source>
</evidence>
<dbReference type="PRINTS" id="PR00023">
    <property type="entry name" value="ZPELLUCIDA"/>
</dbReference>
<keyword evidence="7" id="KW-0325">Glycoprotein</keyword>
<dbReference type="Gene3D" id="2.60.40.4100">
    <property type="entry name" value="Zona pellucida, ZP-C domain"/>
    <property type="match status" value="1"/>
</dbReference>
<feature type="disulfide bond" evidence="8">
    <location>
        <begin position="383"/>
        <end position="447"/>
    </location>
</feature>
<protein>
    <recommendedName>
        <fullName evidence="15">ZP domain-containing protein</fullName>
    </recommendedName>
</protein>
<dbReference type="Gene3D" id="2.60.40.3210">
    <property type="entry name" value="Zona pellucida, ZP-N domain"/>
    <property type="match status" value="1"/>
</dbReference>
<dbReference type="SUPFAM" id="SSF56487">
    <property type="entry name" value="SRCR-like"/>
    <property type="match status" value="2"/>
</dbReference>
<dbReference type="Pfam" id="PF00100">
    <property type="entry name" value="Zona_pellucida"/>
    <property type="match status" value="1"/>
</dbReference>
<dbReference type="PROSITE" id="PS51034">
    <property type="entry name" value="ZP_2"/>
    <property type="match status" value="1"/>
</dbReference>
<dbReference type="InterPro" id="IPR001507">
    <property type="entry name" value="ZP_dom"/>
</dbReference>
<dbReference type="Proteomes" id="UP000264820">
    <property type="component" value="Unplaced"/>
</dbReference>
<dbReference type="InterPro" id="IPR057774">
    <property type="entry name" value="D8C_UMOD/GP2/OIT3-like"/>
</dbReference>
<dbReference type="PRINTS" id="PR00258">
    <property type="entry name" value="SPERACTRCPTR"/>
</dbReference>
<reference evidence="13" key="2">
    <citation type="submission" date="2025-09" db="UniProtKB">
        <authorList>
            <consortium name="Ensembl"/>
        </authorList>
    </citation>
    <scope>IDENTIFICATION</scope>
</reference>
<dbReference type="InterPro" id="IPR048290">
    <property type="entry name" value="ZP_chr"/>
</dbReference>
<feature type="disulfide bond" evidence="8">
    <location>
        <begin position="532"/>
        <end position="542"/>
    </location>
</feature>
<evidence type="ECO:0000256" key="4">
    <source>
        <dbReference type="ARBA" id="ARBA00022729"/>
    </source>
</evidence>
<dbReference type="GeneTree" id="ENSGT00950000183145"/>
<feature type="disulfide bond" evidence="8">
    <location>
        <begin position="488"/>
        <end position="552"/>
    </location>
</feature>